<gene>
    <name evidence="1" type="ORF">LTRI10_LOCUS22775</name>
</gene>
<evidence type="ECO:0000313" key="1">
    <source>
        <dbReference type="EMBL" id="CAL1381395.1"/>
    </source>
</evidence>
<keyword evidence="2" id="KW-1185">Reference proteome</keyword>
<protein>
    <submittedName>
        <fullName evidence="1">Uncharacterized protein</fullName>
    </submittedName>
</protein>
<evidence type="ECO:0000313" key="2">
    <source>
        <dbReference type="Proteomes" id="UP001497516"/>
    </source>
</evidence>
<name>A0AAV2E7A0_9ROSI</name>
<organism evidence="1 2">
    <name type="scientific">Linum trigynum</name>
    <dbReference type="NCBI Taxonomy" id="586398"/>
    <lineage>
        <taxon>Eukaryota</taxon>
        <taxon>Viridiplantae</taxon>
        <taxon>Streptophyta</taxon>
        <taxon>Embryophyta</taxon>
        <taxon>Tracheophyta</taxon>
        <taxon>Spermatophyta</taxon>
        <taxon>Magnoliopsida</taxon>
        <taxon>eudicotyledons</taxon>
        <taxon>Gunneridae</taxon>
        <taxon>Pentapetalae</taxon>
        <taxon>rosids</taxon>
        <taxon>fabids</taxon>
        <taxon>Malpighiales</taxon>
        <taxon>Linaceae</taxon>
        <taxon>Linum</taxon>
    </lineage>
</organism>
<dbReference type="EMBL" id="OZ034817">
    <property type="protein sequence ID" value="CAL1381395.1"/>
    <property type="molecule type" value="Genomic_DNA"/>
</dbReference>
<dbReference type="AlphaFoldDB" id="A0AAV2E7A0"/>
<dbReference type="Proteomes" id="UP001497516">
    <property type="component" value="Chromosome 4"/>
</dbReference>
<sequence>MVTCNPSKDKAYALLKDQAKADYILKATFHAHVLLHYVHSTQDSRRSSCQKEKIREGNAQEKRGEEFFLFILHFRYKWCALFIGTLL</sequence>
<reference evidence="1 2" key="1">
    <citation type="submission" date="2024-04" db="EMBL/GenBank/DDBJ databases">
        <authorList>
            <person name="Fracassetti M."/>
        </authorList>
    </citation>
    <scope>NUCLEOTIDE SEQUENCE [LARGE SCALE GENOMIC DNA]</scope>
</reference>
<proteinExistence type="predicted"/>
<accession>A0AAV2E7A0</accession>